<keyword evidence="3" id="KW-1185">Reference proteome</keyword>
<dbReference type="AlphaFoldDB" id="A0AAN8MWG4"/>
<proteinExistence type="predicted"/>
<dbReference type="EMBL" id="JAVHJM010000015">
    <property type="protein sequence ID" value="KAK6497248.1"/>
    <property type="molecule type" value="Genomic_DNA"/>
</dbReference>
<protein>
    <submittedName>
        <fullName evidence="2">Uncharacterized protein</fullName>
    </submittedName>
</protein>
<accession>A0AAN8MWG4</accession>
<feature type="compositionally biased region" description="Basic and acidic residues" evidence="1">
    <location>
        <begin position="286"/>
        <end position="295"/>
    </location>
</feature>
<dbReference type="Proteomes" id="UP001307849">
    <property type="component" value="Unassembled WGS sequence"/>
</dbReference>
<evidence type="ECO:0000313" key="3">
    <source>
        <dbReference type="Proteomes" id="UP001307849"/>
    </source>
</evidence>
<gene>
    <name evidence="2" type="ORF">TWF506_004722</name>
</gene>
<comment type="caution">
    <text evidence="2">The sequence shown here is derived from an EMBL/GenBank/DDBJ whole genome shotgun (WGS) entry which is preliminary data.</text>
</comment>
<evidence type="ECO:0000256" key="1">
    <source>
        <dbReference type="SAM" id="MobiDB-lite"/>
    </source>
</evidence>
<name>A0AAN8MWG4_9PEZI</name>
<organism evidence="2 3">
    <name type="scientific">Arthrobotrys conoides</name>
    <dbReference type="NCBI Taxonomy" id="74498"/>
    <lineage>
        <taxon>Eukaryota</taxon>
        <taxon>Fungi</taxon>
        <taxon>Dikarya</taxon>
        <taxon>Ascomycota</taxon>
        <taxon>Pezizomycotina</taxon>
        <taxon>Orbiliomycetes</taxon>
        <taxon>Orbiliales</taxon>
        <taxon>Orbiliaceae</taxon>
        <taxon>Arthrobotrys</taxon>
    </lineage>
</organism>
<evidence type="ECO:0000313" key="2">
    <source>
        <dbReference type="EMBL" id="KAK6497248.1"/>
    </source>
</evidence>
<sequence length="303" mass="34428">MSSPSSSSDSELVVLQVPQELRVPLAKKLRRAYLSDYEWHLRANPKPDYRVEGERALTDFLVSETRKVCEELGVTGDTVGILTNGITSAPTLARWFYRVDFASSLGEEDVDFERYCPEKGDVLPIVYGAAPEGSQFQASLNAQLHTWIEQYVRDEMRRPTALKFNVDWDDSVHAWVENTDEEGTSIVNQGDAKPANYFCDELLSYTKTHGLVYAYTPNKRRSHWRCKLVVWGMDMEGERVSVFGGSTSLDGSMEDAARIMLNKLRAVVGLDDPAERPPSPVSTYNDPRRPHEKFNRQTKRQKQ</sequence>
<reference evidence="2 3" key="1">
    <citation type="submission" date="2019-10" db="EMBL/GenBank/DDBJ databases">
        <authorList>
            <person name="Palmer J.M."/>
        </authorList>
    </citation>
    <scope>NUCLEOTIDE SEQUENCE [LARGE SCALE GENOMIC DNA]</scope>
    <source>
        <strain evidence="2 3">TWF506</strain>
    </source>
</reference>
<feature type="region of interest" description="Disordered" evidence="1">
    <location>
        <begin position="270"/>
        <end position="303"/>
    </location>
</feature>